<dbReference type="GO" id="GO:0008270">
    <property type="term" value="F:zinc ion binding"/>
    <property type="evidence" value="ECO:0007669"/>
    <property type="project" value="UniProtKB-KW"/>
</dbReference>
<dbReference type="Proteomes" id="UP000050761">
    <property type="component" value="Unassembled WGS sequence"/>
</dbReference>
<reference evidence="5" key="2">
    <citation type="submission" date="2019-09" db="UniProtKB">
        <authorList>
            <consortium name="WormBaseParasite"/>
        </authorList>
    </citation>
    <scope>IDENTIFICATION</scope>
</reference>
<dbReference type="PROSITE" id="PS50157">
    <property type="entry name" value="ZINC_FINGER_C2H2_2"/>
    <property type="match status" value="1"/>
</dbReference>
<keyword evidence="1" id="KW-0479">Metal-binding</keyword>
<evidence type="ECO:0000256" key="1">
    <source>
        <dbReference type="PROSITE-ProRule" id="PRU00042"/>
    </source>
</evidence>
<dbReference type="OrthoDB" id="5864080at2759"/>
<dbReference type="InterPro" id="IPR013087">
    <property type="entry name" value="Znf_C2H2_type"/>
</dbReference>
<name>A0A3P7ZSJ2_HELPZ</name>
<evidence type="ECO:0000313" key="3">
    <source>
        <dbReference type="EMBL" id="VDP03442.1"/>
    </source>
</evidence>
<organism evidence="3">
    <name type="scientific">Heligmosomoides polygyrus</name>
    <name type="common">Parasitic roundworm</name>
    <dbReference type="NCBI Taxonomy" id="6339"/>
    <lineage>
        <taxon>Eukaryota</taxon>
        <taxon>Metazoa</taxon>
        <taxon>Ecdysozoa</taxon>
        <taxon>Nematoda</taxon>
        <taxon>Chromadorea</taxon>
        <taxon>Rhabditida</taxon>
        <taxon>Rhabditina</taxon>
        <taxon>Rhabditomorpha</taxon>
        <taxon>Strongyloidea</taxon>
        <taxon>Heligmosomidae</taxon>
        <taxon>Heligmosomoides</taxon>
    </lineage>
</organism>
<gene>
    <name evidence="3" type="ORF">HPBE_LOCUS15648</name>
</gene>
<feature type="domain" description="C2H2-type" evidence="2">
    <location>
        <begin position="218"/>
        <end position="246"/>
    </location>
</feature>
<accession>A0A3P7ZSJ2</accession>
<protein>
    <submittedName>
        <fullName evidence="5">C2H2-type domain-containing protein</fullName>
    </submittedName>
</protein>
<sequence>MASFVVVKVTDGATMNALLDHLEILQLPYNVCSEDNLQVPDDEASTSAIEVTVQSEASTRRVAQATVTAEVIPSGKEIDISTLLCHGDDSSGEVTIPKEHRTLRTLFESLEGRMKPDISIASLTLPPPRRRAANNIKRYRRQICKLKCNVSTYAIEVGLHSLCLANARCNEHDAVSEAKMTQLPAVDLRSHLCGSSSLVPFLRTKMVHAATHSDFKRYKCPHCDKRGVSVATITLHIKSRHPGKPHNEYFDEMNEEEYVKLLLLTEKCFDDPYM</sequence>
<keyword evidence="1" id="KW-0863">Zinc-finger</keyword>
<evidence type="ECO:0000313" key="5">
    <source>
        <dbReference type="WBParaSite" id="HPBE_0001564901-mRNA-1"/>
    </source>
</evidence>
<reference evidence="3 4" key="1">
    <citation type="submission" date="2018-11" db="EMBL/GenBank/DDBJ databases">
        <authorList>
            <consortium name="Pathogen Informatics"/>
        </authorList>
    </citation>
    <scope>NUCLEOTIDE SEQUENCE [LARGE SCALE GENOMIC DNA]</scope>
</reference>
<dbReference type="WBParaSite" id="HPBE_0001564901-mRNA-1">
    <property type="protein sequence ID" value="HPBE_0001564901-mRNA-1"/>
    <property type="gene ID" value="HPBE_0001564901"/>
</dbReference>
<dbReference type="InterPro" id="IPR036236">
    <property type="entry name" value="Znf_C2H2_sf"/>
</dbReference>
<keyword evidence="4" id="KW-1185">Reference proteome</keyword>
<dbReference type="SUPFAM" id="SSF57667">
    <property type="entry name" value="beta-beta-alpha zinc fingers"/>
    <property type="match status" value="1"/>
</dbReference>
<dbReference type="AlphaFoldDB" id="A0A3P7ZSJ2"/>
<evidence type="ECO:0000259" key="2">
    <source>
        <dbReference type="PROSITE" id="PS50157"/>
    </source>
</evidence>
<evidence type="ECO:0000313" key="4">
    <source>
        <dbReference type="Proteomes" id="UP000050761"/>
    </source>
</evidence>
<keyword evidence="1" id="KW-0862">Zinc</keyword>
<dbReference type="EMBL" id="UZAH01028965">
    <property type="protein sequence ID" value="VDP03442.1"/>
    <property type="molecule type" value="Genomic_DNA"/>
</dbReference>
<proteinExistence type="predicted"/>